<evidence type="ECO:0000256" key="1">
    <source>
        <dbReference type="PROSITE-ProRule" id="PRU00703"/>
    </source>
</evidence>
<dbReference type="SMART" id="SM00267">
    <property type="entry name" value="GGDEF"/>
    <property type="match status" value="1"/>
</dbReference>
<sequence length="564" mass="65927">MLSKKWQKLLNTIDFAFQPIINIHNGEIYGVEALIRNYQKVNFSTINEIFDKAFIDGVLYQLDIALREKAINKFSKLPSNIILFYNLDNRIIFSKDFATEPTSKILQNHSLSQDNICFEISERETLNNPENISHLVHTYKNLDYKLAIDDFGTGIAGLKLLYYAEVDFLKIDRFFIQEIQKDSKKQLFLKNITNLAHLMGIKVIAEGIENKKEFELCKELNVDFIQGYLIQKPTLDIKEIKKNYNISFSNNKSKNFYSKYIEKITPINKNATLYELLNIFKQNDLDFIPVIDENNYFIGIIFEEDLKELLYSPYGLYLAQNKERKISKYIKSFNSIEISWSIEKLLESYSYLDKSINGVIITQGGKYIGFLNNHHIINFAYQKNLELAKSQNPLTKLPGNPQIEKFISNALKGEKSYYLIYFDIDNFKAFNDKYGFRKGDRVITLFSDILQKNLNYAFIGHIGGDDFFVGIKNLTFEKTFEIIKYIQEKFKKDVYEFYDKEDKEKGYIIAKDRNGELKKFDFLTVSAIILEIKKESSKENFDYSISSLKKISKQIDFPICVSLL</sequence>
<dbReference type="NCBIfam" id="TIGR00254">
    <property type="entry name" value="GGDEF"/>
    <property type="match status" value="1"/>
</dbReference>
<dbReference type="SUPFAM" id="SSF54631">
    <property type="entry name" value="CBS-domain pair"/>
    <property type="match status" value="1"/>
</dbReference>
<dbReference type="EMBL" id="ABCJ01000006">
    <property type="protein sequence ID" value="EDM23332.1"/>
    <property type="molecule type" value="Genomic_DNA"/>
</dbReference>
<dbReference type="GO" id="GO:0071111">
    <property type="term" value="F:cyclic-guanylate-specific phosphodiesterase activity"/>
    <property type="evidence" value="ECO:0007669"/>
    <property type="project" value="InterPro"/>
</dbReference>
<dbReference type="Pfam" id="PF00571">
    <property type="entry name" value="CBS"/>
    <property type="match status" value="1"/>
</dbReference>
<accession>A0AAI9AGZ5</accession>
<feature type="domain" description="CBS" evidence="4">
    <location>
        <begin position="260"/>
        <end position="318"/>
    </location>
</feature>
<dbReference type="CDD" id="cd01949">
    <property type="entry name" value="GGDEF"/>
    <property type="match status" value="1"/>
</dbReference>
<dbReference type="PANTHER" id="PTHR33121">
    <property type="entry name" value="CYCLIC DI-GMP PHOSPHODIESTERASE PDEF"/>
    <property type="match status" value="1"/>
</dbReference>
<dbReference type="InterPro" id="IPR029787">
    <property type="entry name" value="Nucleotide_cyclase"/>
</dbReference>
<dbReference type="InterPro" id="IPR046342">
    <property type="entry name" value="CBS_dom_sf"/>
</dbReference>
<feature type="domain" description="EAL" evidence="2">
    <location>
        <begin position="1"/>
        <end position="247"/>
    </location>
</feature>
<dbReference type="Gene3D" id="3.20.20.450">
    <property type="entry name" value="EAL domain"/>
    <property type="match status" value="1"/>
</dbReference>
<evidence type="ECO:0000313" key="5">
    <source>
        <dbReference type="EMBL" id="EDM23332.1"/>
    </source>
</evidence>
<evidence type="ECO:0000259" key="3">
    <source>
        <dbReference type="PROSITE" id="PS50887"/>
    </source>
</evidence>
<evidence type="ECO:0000259" key="4">
    <source>
        <dbReference type="PROSITE" id="PS51371"/>
    </source>
</evidence>
<dbReference type="InterPro" id="IPR000644">
    <property type="entry name" value="CBS_dom"/>
</dbReference>
<evidence type="ECO:0008006" key="7">
    <source>
        <dbReference type="Google" id="ProtNLM"/>
    </source>
</evidence>
<name>A0AAI9AGZ5_9BACT</name>
<dbReference type="PROSITE" id="PS51371">
    <property type="entry name" value="CBS"/>
    <property type="match status" value="1"/>
</dbReference>
<keyword evidence="1" id="KW-0129">CBS domain</keyword>
<dbReference type="Pfam" id="PF00563">
    <property type="entry name" value="EAL"/>
    <property type="match status" value="1"/>
</dbReference>
<evidence type="ECO:0000313" key="6">
    <source>
        <dbReference type="Proteomes" id="UP000003288"/>
    </source>
</evidence>
<dbReference type="CDD" id="cd01948">
    <property type="entry name" value="EAL"/>
    <property type="match status" value="1"/>
</dbReference>
<reference evidence="5 6" key="1">
    <citation type="journal article" date="2011" name="Stand. Genomic Sci.">
        <title>Draft genome sequence of Caminibacter mediatlanticus strain TB-2, an epsilonproteobacterium isolated from a deep-sea hydrothermal vent.</title>
        <authorList>
            <person name="Giovannelli D."/>
            <person name="Ferriera S."/>
            <person name="Johnson J."/>
            <person name="Kravitz S."/>
            <person name="Perez-Rodriguez I."/>
            <person name="Ricci J."/>
            <person name="O'Brien C."/>
            <person name="Voordeckers J.W."/>
            <person name="Bini E."/>
            <person name="Vetriani C."/>
        </authorList>
    </citation>
    <scope>NUCLEOTIDE SEQUENCE [LARGE SCALE GENOMIC DNA]</scope>
    <source>
        <strain evidence="5 6">TB-2</strain>
    </source>
</reference>
<dbReference type="InterPro" id="IPR001633">
    <property type="entry name" value="EAL_dom"/>
</dbReference>
<gene>
    <name evidence="5" type="ORF">CMTB2_08710</name>
</gene>
<dbReference type="InterPro" id="IPR043128">
    <property type="entry name" value="Rev_trsase/Diguanyl_cyclase"/>
</dbReference>
<feature type="domain" description="GGDEF" evidence="3">
    <location>
        <begin position="415"/>
        <end position="546"/>
    </location>
</feature>
<dbReference type="SUPFAM" id="SSF141868">
    <property type="entry name" value="EAL domain-like"/>
    <property type="match status" value="1"/>
</dbReference>
<dbReference type="AlphaFoldDB" id="A0AAI9AGZ5"/>
<dbReference type="SUPFAM" id="SSF55073">
    <property type="entry name" value="Nucleotide cyclase"/>
    <property type="match status" value="1"/>
</dbReference>
<dbReference type="RefSeq" id="WP_007474798.1">
    <property type="nucleotide sequence ID" value="NZ_ABCJ01000006.1"/>
</dbReference>
<dbReference type="Gene3D" id="3.30.70.270">
    <property type="match status" value="1"/>
</dbReference>
<protein>
    <recommendedName>
        <fullName evidence="7">GGDEF domain-containing protein</fullName>
    </recommendedName>
</protein>
<dbReference type="Proteomes" id="UP000003288">
    <property type="component" value="Unassembled WGS sequence"/>
</dbReference>
<dbReference type="InterPro" id="IPR035919">
    <property type="entry name" value="EAL_sf"/>
</dbReference>
<dbReference type="InterPro" id="IPR050706">
    <property type="entry name" value="Cyclic-di-GMP_PDE-like"/>
</dbReference>
<dbReference type="SMART" id="SM00052">
    <property type="entry name" value="EAL"/>
    <property type="match status" value="1"/>
</dbReference>
<proteinExistence type="predicted"/>
<dbReference type="InterPro" id="IPR000160">
    <property type="entry name" value="GGDEF_dom"/>
</dbReference>
<organism evidence="5 6">
    <name type="scientific">Caminibacter mediatlanticus TB-2</name>
    <dbReference type="NCBI Taxonomy" id="391592"/>
    <lineage>
        <taxon>Bacteria</taxon>
        <taxon>Pseudomonadati</taxon>
        <taxon>Campylobacterota</taxon>
        <taxon>Epsilonproteobacteria</taxon>
        <taxon>Nautiliales</taxon>
        <taxon>Nautiliaceae</taxon>
        <taxon>Caminibacter</taxon>
    </lineage>
</organism>
<dbReference type="PANTHER" id="PTHR33121:SF76">
    <property type="entry name" value="SIGNALING PROTEIN"/>
    <property type="match status" value="1"/>
</dbReference>
<dbReference type="PROSITE" id="PS50883">
    <property type="entry name" value="EAL"/>
    <property type="match status" value="1"/>
</dbReference>
<dbReference type="SMART" id="SM00116">
    <property type="entry name" value="CBS"/>
    <property type="match status" value="1"/>
</dbReference>
<dbReference type="PROSITE" id="PS50887">
    <property type="entry name" value="GGDEF"/>
    <property type="match status" value="1"/>
</dbReference>
<dbReference type="Gene3D" id="3.10.580.10">
    <property type="entry name" value="CBS-domain"/>
    <property type="match status" value="1"/>
</dbReference>
<comment type="caution">
    <text evidence="5">The sequence shown here is derived from an EMBL/GenBank/DDBJ whole genome shotgun (WGS) entry which is preliminary data.</text>
</comment>
<dbReference type="Pfam" id="PF00990">
    <property type="entry name" value="GGDEF"/>
    <property type="match status" value="1"/>
</dbReference>
<evidence type="ECO:0000259" key="2">
    <source>
        <dbReference type="PROSITE" id="PS50883"/>
    </source>
</evidence>